<keyword evidence="7 8" id="KW-0472">Membrane</keyword>
<evidence type="ECO:0000256" key="5">
    <source>
        <dbReference type="ARBA" id="ARBA00022692"/>
    </source>
</evidence>
<dbReference type="InterPro" id="IPR058130">
    <property type="entry name" value="PEA_transf_C"/>
</dbReference>
<evidence type="ECO:0000313" key="11">
    <source>
        <dbReference type="EMBL" id="PQJ61690.1"/>
    </source>
</evidence>
<dbReference type="GO" id="GO:0005886">
    <property type="term" value="C:plasma membrane"/>
    <property type="evidence" value="ECO:0007669"/>
    <property type="project" value="UniProtKB-SubCell"/>
</dbReference>
<organism evidence="11 12">
    <name type="scientific">Photobacterium angustum</name>
    <dbReference type="NCBI Taxonomy" id="661"/>
    <lineage>
        <taxon>Bacteria</taxon>
        <taxon>Pseudomonadati</taxon>
        <taxon>Pseudomonadota</taxon>
        <taxon>Gammaproteobacteria</taxon>
        <taxon>Vibrionales</taxon>
        <taxon>Vibrionaceae</taxon>
        <taxon>Photobacterium</taxon>
    </lineage>
</organism>
<dbReference type="Pfam" id="PF00884">
    <property type="entry name" value="Sulfatase"/>
    <property type="match status" value="1"/>
</dbReference>
<dbReference type="InterPro" id="IPR017850">
    <property type="entry name" value="Alkaline_phosphatase_core_sf"/>
</dbReference>
<feature type="domain" description="Phosphoethanolamine transferase N-terminal" evidence="10">
    <location>
        <begin position="53"/>
        <end position="202"/>
    </location>
</feature>
<feature type="transmembrane region" description="Helical" evidence="8">
    <location>
        <begin position="147"/>
        <end position="169"/>
    </location>
</feature>
<dbReference type="InterPro" id="IPR040423">
    <property type="entry name" value="PEA_transferase"/>
</dbReference>
<dbReference type="Pfam" id="PF08019">
    <property type="entry name" value="EptA_B_N"/>
    <property type="match status" value="1"/>
</dbReference>
<feature type="transmembrane region" description="Helical" evidence="8">
    <location>
        <begin position="72"/>
        <end position="93"/>
    </location>
</feature>
<reference evidence="11 12" key="1">
    <citation type="submission" date="2016-12" db="EMBL/GenBank/DDBJ databases">
        <title>Diversity of luminous bacteria.</title>
        <authorList>
            <person name="Yoshizawa S."/>
            <person name="Kogure K."/>
        </authorList>
    </citation>
    <scope>NUCLEOTIDE SEQUENCE [LARGE SCALE GENOMIC DNA]</scope>
    <source>
        <strain evidence="11 12">LC1-200</strain>
    </source>
</reference>
<proteinExistence type="predicted"/>
<evidence type="ECO:0000256" key="3">
    <source>
        <dbReference type="ARBA" id="ARBA00022519"/>
    </source>
</evidence>
<keyword evidence="3" id="KW-0997">Cell inner membrane</keyword>
<dbReference type="OrthoDB" id="9786870at2"/>
<dbReference type="SUPFAM" id="SSF53649">
    <property type="entry name" value="Alkaline phosphatase-like"/>
    <property type="match status" value="1"/>
</dbReference>
<dbReference type="InterPro" id="IPR000917">
    <property type="entry name" value="Sulfatase_N"/>
</dbReference>
<evidence type="ECO:0000256" key="6">
    <source>
        <dbReference type="ARBA" id="ARBA00022989"/>
    </source>
</evidence>
<dbReference type="Gene3D" id="3.40.720.10">
    <property type="entry name" value="Alkaline Phosphatase, subunit A"/>
    <property type="match status" value="1"/>
</dbReference>
<feature type="domain" description="Sulfatase N-terminal" evidence="9">
    <location>
        <begin position="234"/>
        <end position="523"/>
    </location>
</feature>
<evidence type="ECO:0000313" key="12">
    <source>
        <dbReference type="Proteomes" id="UP000238730"/>
    </source>
</evidence>
<feature type="transmembrane region" description="Helical" evidence="8">
    <location>
        <begin position="7"/>
        <end position="30"/>
    </location>
</feature>
<dbReference type="NCBIfam" id="NF008619">
    <property type="entry name" value="PRK11598.1"/>
    <property type="match status" value="1"/>
</dbReference>
<dbReference type="RefSeq" id="WP_105061571.1">
    <property type="nucleotide sequence ID" value="NZ_MSCJ01000003.1"/>
</dbReference>
<keyword evidence="4 11" id="KW-0808">Transferase</keyword>
<evidence type="ECO:0000256" key="2">
    <source>
        <dbReference type="ARBA" id="ARBA00022475"/>
    </source>
</evidence>
<dbReference type="GO" id="GO:0016776">
    <property type="term" value="F:phosphotransferase activity, phosphate group as acceptor"/>
    <property type="evidence" value="ECO:0007669"/>
    <property type="project" value="TreeGrafter"/>
</dbReference>
<evidence type="ECO:0000256" key="7">
    <source>
        <dbReference type="ARBA" id="ARBA00023136"/>
    </source>
</evidence>
<comment type="caution">
    <text evidence="11">The sequence shown here is derived from an EMBL/GenBank/DDBJ whole genome shotgun (WGS) entry which is preliminary data.</text>
</comment>
<name>A0A2S7VJ79_PHOAN</name>
<evidence type="ECO:0000256" key="8">
    <source>
        <dbReference type="SAM" id="Phobius"/>
    </source>
</evidence>
<gene>
    <name evidence="11" type="ORF">BTO08_15450</name>
</gene>
<feature type="transmembrane region" description="Helical" evidence="8">
    <location>
        <begin position="42"/>
        <end position="65"/>
    </location>
</feature>
<dbReference type="GO" id="GO:0009244">
    <property type="term" value="P:lipopolysaccharide core region biosynthetic process"/>
    <property type="evidence" value="ECO:0007669"/>
    <property type="project" value="TreeGrafter"/>
</dbReference>
<dbReference type="Proteomes" id="UP000238730">
    <property type="component" value="Unassembled WGS sequence"/>
</dbReference>
<keyword evidence="5 8" id="KW-0812">Transmembrane</keyword>
<accession>A0A2S7VJ79</accession>
<evidence type="ECO:0000259" key="10">
    <source>
        <dbReference type="Pfam" id="PF08019"/>
    </source>
</evidence>
<evidence type="ECO:0000256" key="4">
    <source>
        <dbReference type="ARBA" id="ARBA00022679"/>
    </source>
</evidence>
<dbReference type="InterPro" id="IPR012549">
    <property type="entry name" value="EptA-like_N"/>
</dbReference>
<keyword evidence="6 8" id="KW-1133">Transmembrane helix</keyword>
<feature type="transmembrane region" description="Helical" evidence="8">
    <location>
        <begin position="113"/>
        <end position="135"/>
    </location>
</feature>
<dbReference type="PANTHER" id="PTHR30443">
    <property type="entry name" value="INNER MEMBRANE PROTEIN"/>
    <property type="match status" value="1"/>
</dbReference>
<sequence>MKLRLTSVLYTLLVALFFTAIQNIALWQHITELFESQPPKSIIFAISIPIFICAALNIIFTVLIWPRIYRILIPLLIILSSLATYGMYSYGVFFDYGMIVNIFETNTGEAASYLSLGGGLWLLAIGIVPAIIFTSMKVQFKPFIKELASKLLSIVISLVVIGIIAACYYKDYASLVRNHSEIKALINPTNYLSATYRYAHYQLIEANMPFTHIGTDAVNEHAAITAKTNKPNVMVMVLGEASRSMNYSLNGYTRDTNPQLATRNVISFLNVKSCGTATAASVPCMFSDMTKVNYDPVKARHQDGVLDVLHHAGIDVLWKDNDGGCKGACDRVKHIEMSAEIDPSLCHNGSCYDQILLKGLQQYIDDAKQDTMIVLHIIGSHGPTYDDRYPEKFKLFTPTCDTSDLQNCTEQQVKNTYDNTILYTDHILSQVIDMLKQDDQHANTAMFYMADHGESLGEDGVYLHGLPYAIAPKEQTTVPLILWLSPEYQKSQHINRGCLEKEAAAGGYSQDYLFHSLLGMMDVKTNVYDPKLDIFSQCRNISAH</sequence>
<evidence type="ECO:0000256" key="1">
    <source>
        <dbReference type="ARBA" id="ARBA00004429"/>
    </source>
</evidence>
<dbReference type="NCBIfam" id="NF028537">
    <property type="entry name" value="P_eth_NH2_trans"/>
    <property type="match status" value="1"/>
</dbReference>
<evidence type="ECO:0000259" key="9">
    <source>
        <dbReference type="Pfam" id="PF00884"/>
    </source>
</evidence>
<dbReference type="CDD" id="cd16017">
    <property type="entry name" value="LptA"/>
    <property type="match status" value="1"/>
</dbReference>
<comment type="subcellular location">
    <subcellularLocation>
        <location evidence="1">Cell inner membrane</location>
        <topology evidence="1">Multi-pass membrane protein</topology>
    </subcellularLocation>
</comment>
<dbReference type="EMBL" id="MSCJ01000003">
    <property type="protein sequence ID" value="PQJ61690.1"/>
    <property type="molecule type" value="Genomic_DNA"/>
</dbReference>
<protein>
    <submittedName>
        <fullName evidence="11">Phosphoethanolamine transferase EptA</fullName>
    </submittedName>
</protein>
<keyword evidence="2" id="KW-1003">Cell membrane</keyword>
<dbReference type="AlphaFoldDB" id="A0A2S7VJ79"/>
<dbReference type="PANTHER" id="PTHR30443:SF0">
    <property type="entry name" value="PHOSPHOETHANOLAMINE TRANSFERASE EPTA"/>
    <property type="match status" value="1"/>
</dbReference>